<evidence type="ECO:0000256" key="3">
    <source>
        <dbReference type="ARBA" id="ARBA00023224"/>
    </source>
</evidence>
<dbReference type="GO" id="GO:0006935">
    <property type="term" value="P:chemotaxis"/>
    <property type="evidence" value="ECO:0007669"/>
    <property type="project" value="InterPro"/>
</dbReference>
<dbReference type="InterPro" id="IPR004089">
    <property type="entry name" value="MCPsignal_dom"/>
</dbReference>
<evidence type="ECO:0000259" key="8">
    <source>
        <dbReference type="PROSITE" id="PS50111"/>
    </source>
</evidence>
<dbReference type="PROSITE" id="PS50111">
    <property type="entry name" value="CHEMOTAXIS_TRANSDUC_2"/>
    <property type="match status" value="1"/>
</dbReference>
<evidence type="ECO:0000256" key="1">
    <source>
        <dbReference type="ARBA" id="ARBA00004370"/>
    </source>
</evidence>
<dbReference type="EMBL" id="RZHG01000003">
    <property type="protein sequence ID" value="RUR34094.1"/>
    <property type="molecule type" value="Genomic_DNA"/>
</dbReference>
<dbReference type="AlphaFoldDB" id="A0A3S1DTZ6"/>
<evidence type="ECO:0000256" key="5">
    <source>
        <dbReference type="PROSITE-ProRule" id="PRU00284"/>
    </source>
</evidence>
<dbReference type="OrthoDB" id="2489132at2"/>
<feature type="region of interest" description="Disordered" evidence="6">
    <location>
        <begin position="379"/>
        <end position="409"/>
    </location>
</feature>
<evidence type="ECO:0000313" key="9">
    <source>
        <dbReference type="EMBL" id="RUR34094.1"/>
    </source>
</evidence>
<comment type="subcellular location">
    <subcellularLocation>
        <location evidence="1">Membrane</location>
    </subcellularLocation>
</comment>
<dbReference type="InterPro" id="IPR051310">
    <property type="entry name" value="MCP_chemotaxis"/>
</dbReference>
<keyword evidence="2" id="KW-0488">Methylation</keyword>
<evidence type="ECO:0000256" key="6">
    <source>
        <dbReference type="SAM" id="MobiDB-lite"/>
    </source>
</evidence>
<evidence type="ECO:0000256" key="7">
    <source>
        <dbReference type="SAM" id="Phobius"/>
    </source>
</evidence>
<dbReference type="FunFam" id="1.10.287.950:FF:000001">
    <property type="entry name" value="Methyl-accepting chemotaxis sensory transducer"/>
    <property type="match status" value="1"/>
</dbReference>
<evidence type="ECO:0000256" key="4">
    <source>
        <dbReference type="ARBA" id="ARBA00029447"/>
    </source>
</evidence>
<keyword evidence="10" id="KW-1185">Reference proteome</keyword>
<organism evidence="9 10">
    <name type="scientific">Vreelandella andesensis</name>
    <dbReference type="NCBI Taxonomy" id="447567"/>
    <lineage>
        <taxon>Bacteria</taxon>
        <taxon>Pseudomonadati</taxon>
        <taxon>Pseudomonadota</taxon>
        <taxon>Gammaproteobacteria</taxon>
        <taxon>Oceanospirillales</taxon>
        <taxon>Halomonadaceae</taxon>
        <taxon>Vreelandella</taxon>
    </lineage>
</organism>
<dbReference type="PRINTS" id="PR00260">
    <property type="entry name" value="CHEMTRNSDUCR"/>
</dbReference>
<keyword evidence="7" id="KW-0812">Transmembrane</keyword>
<dbReference type="Pfam" id="PF00015">
    <property type="entry name" value="MCPsignal"/>
    <property type="match status" value="1"/>
</dbReference>
<comment type="caution">
    <text evidence="9">The sequence shown here is derived from an EMBL/GenBank/DDBJ whole genome shotgun (WGS) entry which is preliminary data.</text>
</comment>
<protein>
    <recommendedName>
        <fullName evidence="8">Methyl-accepting transducer domain-containing protein</fullName>
    </recommendedName>
</protein>
<dbReference type="GO" id="GO:0007165">
    <property type="term" value="P:signal transduction"/>
    <property type="evidence" value="ECO:0007669"/>
    <property type="project" value="UniProtKB-KW"/>
</dbReference>
<proteinExistence type="inferred from homology"/>
<feature type="compositionally biased region" description="Basic and acidic residues" evidence="6">
    <location>
        <begin position="393"/>
        <end position="403"/>
    </location>
</feature>
<reference evidence="9 10" key="1">
    <citation type="submission" date="2018-12" db="EMBL/GenBank/DDBJ databases">
        <title>three novel Halomonas strain isolated from plants.</title>
        <authorList>
            <person name="Sun C."/>
        </authorList>
    </citation>
    <scope>NUCLEOTIDE SEQUENCE [LARGE SCALE GENOMIC DNA]</scope>
    <source>
        <strain evidence="9 10">DSM 19434</strain>
    </source>
</reference>
<comment type="similarity">
    <text evidence="4">Belongs to the methyl-accepting chemotaxis (MCP) protein family.</text>
</comment>
<dbReference type="SUPFAM" id="SSF58104">
    <property type="entry name" value="Methyl-accepting chemotaxis protein (MCP) signaling domain"/>
    <property type="match status" value="1"/>
</dbReference>
<dbReference type="InterPro" id="IPR004090">
    <property type="entry name" value="Chemotax_Me-accpt_rcpt"/>
</dbReference>
<dbReference type="PANTHER" id="PTHR43531:SF14">
    <property type="entry name" value="METHYL-ACCEPTING CHEMOTAXIS PROTEIN I-RELATED"/>
    <property type="match status" value="1"/>
</dbReference>
<dbReference type="Proteomes" id="UP000287336">
    <property type="component" value="Unassembled WGS sequence"/>
</dbReference>
<dbReference type="SMART" id="SM00283">
    <property type="entry name" value="MA"/>
    <property type="match status" value="1"/>
</dbReference>
<dbReference type="GO" id="GO:0004888">
    <property type="term" value="F:transmembrane signaling receptor activity"/>
    <property type="evidence" value="ECO:0007669"/>
    <property type="project" value="InterPro"/>
</dbReference>
<dbReference type="Gene3D" id="1.10.287.950">
    <property type="entry name" value="Methyl-accepting chemotaxis protein"/>
    <property type="match status" value="1"/>
</dbReference>
<dbReference type="CDD" id="cd11386">
    <property type="entry name" value="MCP_signal"/>
    <property type="match status" value="1"/>
</dbReference>
<feature type="domain" description="Methyl-accepting transducer" evidence="8">
    <location>
        <begin position="107"/>
        <end position="336"/>
    </location>
</feature>
<dbReference type="PANTHER" id="PTHR43531">
    <property type="entry name" value="PROTEIN ICFG"/>
    <property type="match status" value="1"/>
</dbReference>
<name>A0A3S1DTZ6_9GAMM</name>
<evidence type="ECO:0000313" key="10">
    <source>
        <dbReference type="Proteomes" id="UP000287336"/>
    </source>
</evidence>
<keyword evidence="7" id="KW-1133">Transmembrane helix</keyword>
<feature type="transmembrane region" description="Helical" evidence="7">
    <location>
        <begin position="24"/>
        <end position="45"/>
    </location>
</feature>
<sequence length="409" mass="43854">MTVQLNVAEREYNQGLAQYDTMRLAFIAAIAVVLVIGILLAWYIISRLSRQLGAEPARVANIASQVANQNLDIVIQTRTDKDDGSVLFAMKRMVDNLSSVILSVRESANSIHVGTREIARGNADLSSRTEEQASALQQTAASMEEMTATVKQNAENAKQASGLAQQASSTAERGGDEVLRVVKTMHDIASSSKQVSDIISVIDSITFQTNILALNASVEAARAGEQGRGFAVVASEVRNLASRSSEAAKEIRTLIESSVAQVQQGSALVEQTGSTMTEVVSAIRRVNDIMDEISAASQEQSDGIEQVAQAVGEMDQVTQQNAALVQKASSASASLDEQADRLEAAVAVFQLTAGQYNAESSRSSAEAGRFEERFRIGIGATQVASSTPKQQRSHNDSSHRLSSDEWEEF</sequence>
<gene>
    <name evidence="9" type="ORF">ELY33_02255</name>
</gene>
<evidence type="ECO:0000256" key="2">
    <source>
        <dbReference type="ARBA" id="ARBA00022481"/>
    </source>
</evidence>
<keyword evidence="3 5" id="KW-0807">Transducer</keyword>
<dbReference type="GO" id="GO:0005886">
    <property type="term" value="C:plasma membrane"/>
    <property type="evidence" value="ECO:0007669"/>
    <property type="project" value="TreeGrafter"/>
</dbReference>
<accession>A0A3S1DTZ6</accession>
<keyword evidence="7" id="KW-0472">Membrane</keyword>